<dbReference type="InterPro" id="IPR006558">
    <property type="entry name" value="LamG-like"/>
</dbReference>
<dbReference type="PROSITE" id="PS50093">
    <property type="entry name" value="PKD"/>
    <property type="match status" value="1"/>
</dbReference>
<dbReference type="EMBL" id="JAPDOD010000046">
    <property type="protein sequence ID" value="MDA0165403.1"/>
    <property type="molecule type" value="Genomic_DNA"/>
</dbReference>
<feature type="chain" id="PRO_5040867058" evidence="4">
    <location>
        <begin position="22"/>
        <end position="936"/>
    </location>
</feature>
<dbReference type="Proteomes" id="UP001149140">
    <property type="component" value="Unassembled WGS sequence"/>
</dbReference>
<evidence type="ECO:0000313" key="7">
    <source>
        <dbReference type="Proteomes" id="UP001149140"/>
    </source>
</evidence>
<dbReference type="Gene3D" id="2.60.120.200">
    <property type="match status" value="1"/>
</dbReference>
<dbReference type="InterPro" id="IPR013783">
    <property type="entry name" value="Ig-like_fold"/>
</dbReference>
<feature type="compositionally biased region" description="Basic residues" evidence="3">
    <location>
        <begin position="912"/>
        <end position="936"/>
    </location>
</feature>
<dbReference type="SUPFAM" id="SSF50952">
    <property type="entry name" value="Soluble quinoprotein glucose dehydrogenase"/>
    <property type="match status" value="1"/>
</dbReference>
<dbReference type="InterPro" id="IPR011041">
    <property type="entry name" value="Quinoprot_gluc/sorb_DH_b-prop"/>
</dbReference>
<evidence type="ECO:0000313" key="6">
    <source>
        <dbReference type="EMBL" id="MDA0165403.1"/>
    </source>
</evidence>
<dbReference type="SMART" id="SM00560">
    <property type="entry name" value="LamGL"/>
    <property type="match status" value="1"/>
</dbReference>
<dbReference type="Pfam" id="PF13385">
    <property type="entry name" value="Laminin_G_3"/>
    <property type="match status" value="1"/>
</dbReference>
<evidence type="ECO:0000256" key="3">
    <source>
        <dbReference type="SAM" id="MobiDB-lite"/>
    </source>
</evidence>
<keyword evidence="1 4" id="KW-0732">Signal</keyword>
<organism evidence="6 7">
    <name type="scientific">Solirubrobacter ginsenosidimutans</name>
    <dbReference type="NCBI Taxonomy" id="490573"/>
    <lineage>
        <taxon>Bacteria</taxon>
        <taxon>Bacillati</taxon>
        <taxon>Actinomycetota</taxon>
        <taxon>Thermoleophilia</taxon>
        <taxon>Solirubrobacterales</taxon>
        <taxon>Solirubrobacteraceae</taxon>
        <taxon>Solirubrobacter</taxon>
    </lineage>
</organism>
<dbReference type="GO" id="GO:0005975">
    <property type="term" value="P:carbohydrate metabolic process"/>
    <property type="evidence" value="ECO:0007669"/>
    <property type="project" value="UniProtKB-ARBA"/>
</dbReference>
<evidence type="ECO:0000256" key="4">
    <source>
        <dbReference type="SAM" id="SignalP"/>
    </source>
</evidence>
<reference evidence="6" key="1">
    <citation type="submission" date="2022-10" db="EMBL/GenBank/DDBJ databases">
        <title>The WGS of Solirubrobacter ginsenosidimutans DSM 21036.</title>
        <authorList>
            <person name="Jiang Z."/>
        </authorList>
    </citation>
    <scope>NUCLEOTIDE SEQUENCE</scope>
    <source>
        <strain evidence="6">DSM 21036</strain>
    </source>
</reference>
<dbReference type="CDD" id="cd00146">
    <property type="entry name" value="PKD"/>
    <property type="match status" value="1"/>
</dbReference>
<evidence type="ECO:0000256" key="2">
    <source>
        <dbReference type="ARBA" id="ARBA00023157"/>
    </source>
</evidence>
<dbReference type="RefSeq" id="WP_270044661.1">
    <property type="nucleotide sequence ID" value="NZ_JAPDOD010000046.1"/>
</dbReference>
<feature type="domain" description="PKD" evidence="5">
    <location>
        <begin position="441"/>
        <end position="525"/>
    </location>
</feature>
<dbReference type="Pfam" id="PF07995">
    <property type="entry name" value="GSDH"/>
    <property type="match status" value="1"/>
</dbReference>
<accession>A0A9X3S9W7</accession>
<feature type="region of interest" description="Disordered" evidence="3">
    <location>
        <begin position="910"/>
        <end position="936"/>
    </location>
</feature>
<dbReference type="PANTHER" id="PTHR19328">
    <property type="entry name" value="HEDGEHOG-INTERACTING PROTEIN"/>
    <property type="match status" value="1"/>
</dbReference>
<dbReference type="InterPro" id="IPR035986">
    <property type="entry name" value="PKD_dom_sf"/>
</dbReference>
<dbReference type="Gene3D" id="2.120.10.30">
    <property type="entry name" value="TolB, C-terminal domain"/>
    <property type="match status" value="1"/>
</dbReference>
<keyword evidence="2" id="KW-1015">Disulfide bond</keyword>
<sequence>MHRAVLLTAVFFALFVAPATAGPFGAPVAPKLVTSLPEGFTETTMWSGLGNPTVVRFAPNGRVFVATKAGVIYTFDDVDDPTPTVFADLSAEVQDFWDRGLLGLAIAPNGTIYVLYSHDTGWGDSCPDGGTAPPGCKIDARLSRLSATGKETILLEDFCQQFPSHSIGTLAFGPDGMLYLSAGEGAHFDYEDFGQIGNVCGDPPNPTGDIGPPDSQGGALRAQAYRRPAGQPMIPDGAILRIDPAHPTFNGRSSIVAYGFRNPFRFTFRPGTSEIWAGDVGWTTSEELNRIPADGTVRNFGWPCYEGKDPQPAYEALHVNTCTSLYAEGSASAPYFTYKHADNVVDGDGCAPGDSSISAVSFYSGTEFPEKYRGALFFGDYARNCLWVMPLGANGQPDPAKRELFAGGAPGPVYLTEGPGGALYYADLQGGTIRRIAYSAPSAQIVATPDSGDPPLTVAFDGTGSFDPEGGALDYAWDLDGDGSYDDSIAPAPYFKYTKRGIVTVRLRVTDPTGLTGVASKTITVGTPPVVTINAPASTTTWAVGDRIAFSGSASDGTLVWSLLLRHCSRIDANECHTHALQNFIGPAGSFVAPDHDYPSYLELSLTATDADNLRTTKTVRLNPRTADVTLASSPPGLNLAFGSESLPAPFTRTVLARSAISLNAPSPQGVFNWTGWSDGLDRVHGATAPDGGAVTYTATYAGPPVATVSPAPTTTPGPTATAAPKPVAAWGFDETTGTKVPSGTLAGPLRVSGGKYGNALDFDGVDDWVTVKAPKLSTAVTVEAWVYPTRRGGSLALRETARGASWSLYQDEAGVGTKFARGAAPKLKRWTHVAMTYDGTTIRRYVNGVLAGTQAAKGALAGGTYPLRFGGNAVWKEWFKGRLDEIRVYAGALTPAQIATDMRTPITAAPKKARAAKRVRGGARVTRYRGKSKET</sequence>
<gene>
    <name evidence="6" type="ORF">OM076_34355</name>
</gene>
<evidence type="ECO:0000256" key="1">
    <source>
        <dbReference type="ARBA" id="ARBA00022729"/>
    </source>
</evidence>
<dbReference type="InterPro" id="IPR012938">
    <property type="entry name" value="Glc/Sorbosone_DH"/>
</dbReference>
<dbReference type="SMART" id="SM00089">
    <property type="entry name" value="PKD"/>
    <property type="match status" value="1"/>
</dbReference>
<feature type="signal peptide" evidence="4">
    <location>
        <begin position="1"/>
        <end position="21"/>
    </location>
</feature>
<dbReference type="InterPro" id="IPR011042">
    <property type="entry name" value="6-blade_b-propeller_TolB-like"/>
</dbReference>
<proteinExistence type="predicted"/>
<dbReference type="PANTHER" id="PTHR19328:SF13">
    <property type="entry name" value="HIPL1 PROTEIN"/>
    <property type="match status" value="1"/>
</dbReference>
<dbReference type="InterPro" id="IPR013320">
    <property type="entry name" value="ConA-like_dom_sf"/>
</dbReference>
<dbReference type="InterPro" id="IPR000601">
    <property type="entry name" value="PKD_dom"/>
</dbReference>
<dbReference type="AlphaFoldDB" id="A0A9X3S9W7"/>
<protein>
    <submittedName>
        <fullName evidence="6">PQQ-dependent sugar dehydrogenase</fullName>
    </submittedName>
</protein>
<dbReference type="Gene3D" id="2.60.40.10">
    <property type="entry name" value="Immunoglobulins"/>
    <property type="match status" value="1"/>
</dbReference>
<comment type="caution">
    <text evidence="6">The sequence shown here is derived from an EMBL/GenBank/DDBJ whole genome shotgun (WGS) entry which is preliminary data.</text>
</comment>
<dbReference type="SUPFAM" id="SSF49299">
    <property type="entry name" value="PKD domain"/>
    <property type="match status" value="1"/>
</dbReference>
<name>A0A9X3S9W7_9ACTN</name>
<keyword evidence="7" id="KW-1185">Reference proteome</keyword>
<dbReference type="Pfam" id="PF18911">
    <property type="entry name" value="PKD_4"/>
    <property type="match status" value="1"/>
</dbReference>
<dbReference type="InterPro" id="IPR022409">
    <property type="entry name" value="PKD/Chitinase_dom"/>
</dbReference>
<evidence type="ECO:0000259" key="5">
    <source>
        <dbReference type="PROSITE" id="PS50093"/>
    </source>
</evidence>
<dbReference type="SUPFAM" id="SSF49899">
    <property type="entry name" value="Concanavalin A-like lectins/glucanases"/>
    <property type="match status" value="1"/>
</dbReference>